<evidence type="ECO:0000313" key="3">
    <source>
        <dbReference type="Proteomes" id="UP001044222"/>
    </source>
</evidence>
<dbReference type="InterPro" id="IPR006917">
    <property type="entry name" value="SOUL_heme-bd"/>
</dbReference>
<dbReference type="InterPro" id="IPR011256">
    <property type="entry name" value="Reg_factor_effector_dom_sf"/>
</dbReference>
<dbReference type="PANTHER" id="PTHR11220">
    <property type="entry name" value="HEME-BINDING PROTEIN-RELATED"/>
    <property type="match status" value="1"/>
</dbReference>
<evidence type="ECO:0008006" key="4">
    <source>
        <dbReference type="Google" id="ProtNLM"/>
    </source>
</evidence>
<dbReference type="AlphaFoldDB" id="A0A9D3MDR5"/>
<accession>A0A9D3MDR5</accession>
<dbReference type="GO" id="GO:0020037">
    <property type="term" value="F:heme binding"/>
    <property type="evidence" value="ECO:0007669"/>
    <property type="project" value="TreeGrafter"/>
</dbReference>
<comment type="caution">
    <text evidence="2">The sequence shown here is derived from an EMBL/GenBank/DDBJ whole genome shotgun (WGS) entry which is preliminary data.</text>
</comment>
<dbReference type="Proteomes" id="UP001044222">
    <property type="component" value="Chromosome 6"/>
</dbReference>
<dbReference type="GO" id="GO:0005737">
    <property type="term" value="C:cytoplasm"/>
    <property type="evidence" value="ECO:0007669"/>
    <property type="project" value="TreeGrafter"/>
</dbReference>
<dbReference type="Gene3D" id="3.20.80.10">
    <property type="entry name" value="Regulatory factor, effector binding domain"/>
    <property type="match status" value="1"/>
</dbReference>
<comment type="similarity">
    <text evidence="1">Belongs to the HEBP family.</text>
</comment>
<dbReference type="SUPFAM" id="SSF55136">
    <property type="entry name" value="Probable bacterial effector-binding domain"/>
    <property type="match status" value="1"/>
</dbReference>
<dbReference type="EMBL" id="JAFIRN010000006">
    <property type="protein sequence ID" value="KAG5847127.1"/>
    <property type="molecule type" value="Genomic_DNA"/>
</dbReference>
<dbReference type="FunFam" id="3.20.80.10:FF:000002">
    <property type="entry name" value="Heme-binding protein 2"/>
    <property type="match status" value="1"/>
</dbReference>
<evidence type="ECO:0000313" key="2">
    <source>
        <dbReference type="EMBL" id="KAG5847127.1"/>
    </source>
</evidence>
<proteinExistence type="inferred from homology"/>
<evidence type="ECO:0000256" key="1">
    <source>
        <dbReference type="ARBA" id="ARBA00009817"/>
    </source>
</evidence>
<keyword evidence="3" id="KW-1185">Reference proteome</keyword>
<dbReference type="PANTHER" id="PTHR11220:SF69">
    <property type="entry name" value="HEME-BINDING PROTEIN 2"/>
    <property type="match status" value="1"/>
</dbReference>
<name>A0A9D3MDR5_ANGAN</name>
<protein>
    <recommendedName>
        <fullName evidence="4">Heme binding protein 2</fullName>
    </recommendedName>
</protein>
<sequence>MLELEKKMGMHVTLTSARLLFFLLVASNLQAGMFKTVQQALFSTGLQLPKSVLGESKSQDYEVRTYQTTKWVSTRVTGLQYDSALSTGFKRLFQYIQGSNEPKEKVEMTAPVTCLVDPGAGPACETNFTVSFYIPEQHQADPPKPTDPEVFIEDRKEHTVFVRTYGGFSNEQKSREQLLQLVESLQRDGLAFEEKPYYTAGYDSPFKLTNRRNEVWLFKKPDA</sequence>
<dbReference type="Pfam" id="PF04832">
    <property type="entry name" value="SOUL"/>
    <property type="match status" value="1"/>
</dbReference>
<gene>
    <name evidence="2" type="ORF">ANANG_G00122730</name>
</gene>
<organism evidence="2 3">
    <name type="scientific">Anguilla anguilla</name>
    <name type="common">European freshwater eel</name>
    <name type="synonym">Muraena anguilla</name>
    <dbReference type="NCBI Taxonomy" id="7936"/>
    <lineage>
        <taxon>Eukaryota</taxon>
        <taxon>Metazoa</taxon>
        <taxon>Chordata</taxon>
        <taxon>Craniata</taxon>
        <taxon>Vertebrata</taxon>
        <taxon>Euteleostomi</taxon>
        <taxon>Actinopterygii</taxon>
        <taxon>Neopterygii</taxon>
        <taxon>Teleostei</taxon>
        <taxon>Anguilliformes</taxon>
        <taxon>Anguillidae</taxon>
        <taxon>Anguilla</taxon>
    </lineage>
</organism>
<reference evidence="2" key="1">
    <citation type="submission" date="2021-01" db="EMBL/GenBank/DDBJ databases">
        <title>A chromosome-scale assembly of European eel, Anguilla anguilla.</title>
        <authorList>
            <person name="Henkel C."/>
            <person name="Jong-Raadsen S.A."/>
            <person name="Dufour S."/>
            <person name="Weltzien F.-A."/>
            <person name="Palstra A.P."/>
            <person name="Pelster B."/>
            <person name="Spaink H.P."/>
            <person name="Van Den Thillart G.E."/>
            <person name="Jansen H."/>
            <person name="Zahm M."/>
            <person name="Klopp C."/>
            <person name="Cedric C."/>
            <person name="Louis A."/>
            <person name="Berthelot C."/>
            <person name="Parey E."/>
            <person name="Roest Crollius H."/>
            <person name="Montfort J."/>
            <person name="Robinson-Rechavi M."/>
            <person name="Bucao C."/>
            <person name="Bouchez O."/>
            <person name="Gislard M."/>
            <person name="Lluch J."/>
            <person name="Milhes M."/>
            <person name="Lampietro C."/>
            <person name="Lopez Roques C."/>
            <person name="Donnadieu C."/>
            <person name="Braasch I."/>
            <person name="Desvignes T."/>
            <person name="Postlethwait J."/>
            <person name="Bobe J."/>
            <person name="Guiguen Y."/>
            <person name="Dirks R."/>
        </authorList>
    </citation>
    <scope>NUCLEOTIDE SEQUENCE</scope>
    <source>
        <strain evidence="2">Tag_6206</strain>
        <tissue evidence="2">Liver</tissue>
    </source>
</reference>